<sequence length="81" mass="9408">MSRIVNRPIKMCQLSEDGAPKSFTDRDITHVVVAVIDHWRESGNWIAGESHHTIYRVITNTKALLDLEEHRGNWAIYRVHD</sequence>
<dbReference type="Pfam" id="PF20114">
    <property type="entry name" value="DUF6504"/>
    <property type="match status" value="1"/>
</dbReference>
<name>A0A9X7W472_9BACL</name>
<dbReference type="Proteomes" id="UP000663505">
    <property type="component" value="Plasmid unnamed"/>
</dbReference>
<evidence type="ECO:0000313" key="2">
    <source>
        <dbReference type="EMBL" id="QSO50099.1"/>
    </source>
</evidence>
<evidence type="ECO:0000313" key="3">
    <source>
        <dbReference type="Proteomes" id="UP000663505"/>
    </source>
</evidence>
<dbReference type="EMBL" id="CP071183">
    <property type="protein sequence ID" value="QSO50099.1"/>
    <property type="molecule type" value="Genomic_DNA"/>
</dbReference>
<dbReference type="KEGG" id="afx:JZ786_24600"/>
<keyword evidence="2" id="KW-0614">Plasmid</keyword>
<protein>
    <recommendedName>
        <fullName evidence="1">DUF6504 domain-containing protein</fullName>
    </recommendedName>
</protein>
<dbReference type="InterPro" id="IPR045443">
    <property type="entry name" value="DUF6504"/>
</dbReference>
<dbReference type="AlphaFoldDB" id="A0A9X7W472"/>
<evidence type="ECO:0000259" key="1">
    <source>
        <dbReference type="Pfam" id="PF20114"/>
    </source>
</evidence>
<gene>
    <name evidence="2" type="ORF">JZ786_24600</name>
</gene>
<feature type="domain" description="DUF6504" evidence="1">
    <location>
        <begin position="13"/>
        <end position="78"/>
    </location>
</feature>
<geneLocation type="plasmid" evidence="2 3">
    <name>unnamed</name>
</geneLocation>
<accession>A0A9X7W472</accession>
<dbReference type="RefSeq" id="WP_206659400.1">
    <property type="nucleotide sequence ID" value="NZ_CP071183.1"/>
</dbReference>
<proteinExistence type="predicted"/>
<organism evidence="2 3">
    <name type="scientific">Alicyclobacillus mengziensis</name>
    <dbReference type="NCBI Taxonomy" id="2931921"/>
    <lineage>
        <taxon>Bacteria</taxon>
        <taxon>Bacillati</taxon>
        <taxon>Bacillota</taxon>
        <taxon>Bacilli</taxon>
        <taxon>Bacillales</taxon>
        <taxon>Alicyclobacillaceae</taxon>
        <taxon>Alicyclobacillus</taxon>
    </lineage>
</organism>
<keyword evidence="3" id="KW-1185">Reference proteome</keyword>
<reference evidence="2 3" key="1">
    <citation type="submission" date="2021-02" db="EMBL/GenBank/DDBJ databases">
        <title>Alicyclobacillus curvatus sp. nov. and Alicyclobacillus mengziensis sp. nov., two acidophilic bacteria isolated from acid mine drainage.</title>
        <authorList>
            <person name="Huang Y."/>
        </authorList>
    </citation>
    <scope>NUCLEOTIDE SEQUENCE [LARGE SCALE GENOMIC DNA]</scope>
    <source>
        <strain evidence="2 3">S30H14</strain>
        <plasmid evidence="2 3">unnamed</plasmid>
    </source>
</reference>